<dbReference type="CDD" id="cd19490">
    <property type="entry name" value="XRCC2"/>
    <property type="match status" value="1"/>
</dbReference>
<dbReference type="InterPro" id="IPR027417">
    <property type="entry name" value="P-loop_NTPase"/>
</dbReference>
<name>A0A182N7M9_9DIPT</name>
<sequence length="300" mass="33410">MISRSASGLEDRSGYDLDANIFPDGGLRSGELVEIVGESNSGKSLLLLELIARAILPANCGGLGLAVVLLDCENSYHGPFLLSVMEKHILNQAEPTVASTLADPQRLQAIQRAALERLHLITCYSLEQFDFSLLALPSLFVKHPDVTFVLIDSIATFYWTKCTPANLIRQETYHGAHCKTLRKVAREWGKPVLFTKPAHFGSRQQQQQQQQQRDFEMTGLQEGLTQMSSFSGVNPASANATNAGTIIDHRIELCEIDSPSPRSASGDVREQRFTAFVSTREKQYVRFYLIDKFGFNWIES</sequence>
<dbReference type="InterPro" id="IPR030547">
    <property type="entry name" value="XRCC2"/>
</dbReference>
<reference evidence="2" key="2">
    <citation type="submission" date="2020-05" db="UniProtKB">
        <authorList>
            <consortium name="EnsemblMetazoa"/>
        </authorList>
    </citation>
    <scope>IDENTIFICATION</scope>
    <source>
        <strain evidence="2">WRAIR2</strain>
    </source>
</reference>
<dbReference type="STRING" id="7168.A0A182N7M9"/>
<dbReference type="PANTHER" id="PTHR46644:SF2">
    <property type="entry name" value="DNA REPAIR PROTEIN XRCC2"/>
    <property type="match status" value="1"/>
</dbReference>
<dbReference type="SUPFAM" id="SSF52540">
    <property type="entry name" value="P-loop containing nucleoside triphosphate hydrolases"/>
    <property type="match status" value="1"/>
</dbReference>
<protein>
    <recommendedName>
        <fullName evidence="1">RecA family profile 1 domain-containing protein</fullName>
    </recommendedName>
</protein>
<dbReference type="VEuPathDB" id="VectorBase:ADIR003653"/>
<dbReference type="Proteomes" id="UP000075884">
    <property type="component" value="Unassembled WGS sequence"/>
</dbReference>
<dbReference type="Gene3D" id="3.40.50.300">
    <property type="entry name" value="P-loop containing nucleotide triphosphate hydrolases"/>
    <property type="match status" value="1"/>
</dbReference>
<dbReference type="GO" id="GO:0005524">
    <property type="term" value="F:ATP binding"/>
    <property type="evidence" value="ECO:0007669"/>
    <property type="project" value="InterPro"/>
</dbReference>
<dbReference type="GO" id="GO:0033063">
    <property type="term" value="C:Rad51B-Rad51C-Rad51D-XRCC2 complex"/>
    <property type="evidence" value="ECO:0007669"/>
    <property type="project" value="InterPro"/>
</dbReference>
<reference evidence="3" key="1">
    <citation type="submission" date="2013-03" db="EMBL/GenBank/DDBJ databases">
        <title>The Genome Sequence of Anopheles dirus WRAIR2.</title>
        <authorList>
            <consortium name="The Broad Institute Genomics Platform"/>
            <person name="Neafsey D.E."/>
            <person name="Walton C."/>
            <person name="Walker B."/>
            <person name="Young S.K."/>
            <person name="Zeng Q."/>
            <person name="Gargeya S."/>
            <person name="Fitzgerald M."/>
            <person name="Haas B."/>
            <person name="Abouelleil A."/>
            <person name="Allen A.W."/>
            <person name="Alvarado L."/>
            <person name="Arachchi H.M."/>
            <person name="Berlin A.M."/>
            <person name="Chapman S.B."/>
            <person name="Gainer-Dewar J."/>
            <person name="Goldberg J."/>
            <person name="Griggs A."/>
            <person name="Gujja S."/>
            <person name="Hansen M."/>
            <person name="Howarth C."/>
            <person name="Imamovic A."/>
            <person name="Ireland A."/>
            <person name="Larimer J."/>
            <person name="McCowan C."/>
            <person name="Murphy C."/>
            <person name="Pearson M."/>
            <person name="Poon T.W."/>
            <person name="Priest M."/>
            <person name="Roberts A."/>
            <person name="Saif S."/>
            <person name="Shea T."/>
            <person name="Sisk P."/>
            <person name="Sykes S."/>
            <person name="Wortman J."/>
            <person name="Nusbaum C."/>
            <person name="Birren B."/>
        </authorList>
    </citation>
    <scope>NUCLEOTIDE SEQUENCE [LARGE SCALE GENOMIC DNA]</scope>
    <source>
        <strain evidence="3">WRAIR2</strain>
    </source>
</reference>
<feature type="domain" description="RecA family profile 1" evidence="1">
    <location>
        <begin position="1"/>
        <end position="200"/>
    </location>
</feature>
<dbReference type="GO" id="GO:0000400">
    <property type="term" value="F:four-way junction DNA binding"/>
    <property type="evidence" value="ECO:0007669"/>
    <property type="project" value="TreeGrafter"/>
</dbReference>
<evidence type="ECO:0000313" key="2">
    <source>
        <dbReference type="EnsemblMetazoa" id="ADIR003653-PA"/>
    </source>
</evidence>
<dbReference type="GO" id="GO:0042148">
    <property type="term" value="P:DNA strand invasion"/>
    <property type="evidence" value="ECO:0007669"/>
    <property type="project" value="TreeGrafter"/>
</dbReference>
<evidence type="ECO:0000259" key="1">
    <source>
        <dbReference type="PROSITE" id="PS50162"/>
    </source>
</evidence>
<dbReference type="GO" id="GO:0005657">
    <property type="term" value="C:replication fork"/>
    <property type="evidence" value="ECO:0007669"/>
    <property type="project" value="InterPro"/>
</dbReference>
<dbReference type="InterPro" id="IPR020588">
    <property type="entry name" value="RecA_ATP-bd"/>
</dbReference>
<organism evidence="2 3">
    <name type="scientific">Anopheles dirus</name>
    <dbReference type="NCBI Taxonomy" id="7168"/>
    <lineage>
        <taxon>Eukaryota</taxon>
        <taxon>Metazoa</taxon>
        <taxon>Ecdysozoa</taxon>
        <taxon>Arthropoda</taxon>
        <taxon>Hexapoda</taxon>
        <taxon>Insecta</taxon>
        <taxon>Pterygota</taxon>
        <taxon>Neoptera</taxon>
        <taxon>Endopterygota</taxon>
        <taxon>Diptera</taxon>
        <taxon>Nematocera</taxon>
        <taxon>Culicoidea</taxon>
        <taxon>Culicidae</taxon>
        <taxon>Anophelinae</taxon>
        <taxon>Anopheles</taxon>
    </lineage>
</organism>
<dbReference type="PROSITE" id="PS50162">
    <property type="entry name" value="RECA_2"/>
    <property type="match status" value="1"/>
</dbReference>
<dbReference type="Pfam" id="PF08423">
    <property type="entry name" value="Rad51"/>
    <property type="match status" value="1"/>
</dbReference>
<dbReference type="GO" id="GO:0005813">
    <property type="term" value="C:centrosome"/>
    <property type="evidence" value="ECO:0007669"/>
    <property type="project" value="TreeGrafter"/>
</dbReference>
<dbReference type="InterPro" id="IPR013632">
    <property type="entry name" value="Rad51_C"/>
</dbReference>
<dbReference type="EnsemblMetazoa" id="ADIR003653-RA">
    <property type="protein sequence ID" value="ADIR003653-PA"/>
    <property type="gene ID" value="ADIR003653"/>
</dbReference>
<accession>A0A182N7M9</accession>
<dbReference type="PANTHER" id="PTHR46644">
    <property type="entry name" value="DNA REPAIR PROTEIN XRCC2"/>
    <property type="match status" value="1"/>
</dbReference>
<dbReference type="GO" id="GO:0140664">
    <property type="term" value="F:ATP-dependent DNA damage sensor activity"/>
    <property type="evidence" value="ECO:0007669"/>
    <property type="project" value="InterPro"/>
</dbReference>
<proteinExistence type="predicted"/>
<dbReference type="GO" id="GO:0000724">
    <property type="term" value="P:double-strand break repair via homologous recombination"/>
    <property type="evidence" value="ECO:0007669"/>
    <property type="project" value="InterPro"/>
</dbReference>
<dbReference type="AlphaFoldDB" id="A0A182N7M9"/>
<keyword evidence="3" id="KW-1185">Reference proteome</keyword>
<evidence type="ECO:0000313" key="3">
    <source>
        <dbReference type="Proteomes" id="UP000075884"/>
    </source>
</evidence>